<evidence type="ECO:0000313" key="1">
    <source>
        <dbReference type="EMBL" id="JAE02324.1"/>
    </source>
</evidence>
<proteinExistence type="predicted"/>
<dbReference type="AlphaFoldDB" id="A0A0A9ETI8"/>
<accession>A0A0A9ETI8</accession>
<sequence>MPMKYGRKLRDDKRPATDCGPMRSGLSFFSLI</sequence>
<dbReference type="EMBL" id="GBRH01195572">
    <property type="protein sequence ID" value="JAE02324.1"/>
    <property type="molecule type" value="Transcribed_RNA"/>
</dbReference>
<reference evidence="1" key="2">
    <citation type="journal article" date="2015" name="Data Brief">
        <title>Shoot transcriptome of the giant reed, Arundo donax.</title>
        <authorList>
            <person name="Barrero R.A."/>
            <person name="Guerrero F.D."/>
            <person name="Moolhuijzen P."/>
            <person name="Goolsby J.A."/>
            <person name="Tidwell J."/>
            <person name="Bellgard S.E."/>
            <person name="Bellgard M.I."/>
        </authorList>
    </citation>
    <scope>NUCLEOTIDE SEQUENCE</scope>
    <source>
        <tissue evidence="1">Shoot tissue taken approximately 20 cm above the soil surface</tissue>
    </source>
</reference>
<reference evidence="1" key="1">
    <citation type="submission" date="2014-09" db="EMBL/GenBank/DDBJ databases">
        <authorList>
            <person name="Magalhaes I.L.F."/>
            <person name="Oliveira U."/>
            <person name="Santos F.R."/>
            <person name="Vidigal T.H.D.A."/>
            <person name="Brescovit A.D."/>
            <person name="Santos A.J."/>
        </authorList>
    </citation>
    <scope>NUCLEOTIDE SEQUENCE</scope>
    <source>
        <tissue evidence="1">Shoot tissue taken approximately 20 cm above the soil surface</tissue>
    </source>
</reference>
<protein>
    <submittedName>
        <fullName evidence="1">Uncharacterized protein</fullName>
    </submittedName>
</protein>
<name>A0A0A9ETI8_ARUDO</name>
<organism evidence="1">
    <name type="scientific">Arundo donax</name>
    <name type="common">Giant reed</name>
    <name type="synonym">Donax arundinaceus</name>
    <dbReference type="NCBI Taxonomy" id="35708"/>
    <lineage>
        <taxon>Eukaryota</taxon>
        <taxon>Viridiplantae</taxon>
        <taxon>Streptophyta</taxon>
        <taxon>Embryophyta</taxon>
        <taxon>Tracheophyta</taxon>
        <taxon>Spermatophyta</taxon>
        <taxon>Magnoliopsida</taxon>
        <taxon>Liliopsida</taxon>
        <taxon>Poales</taxon>
        <taxon>Poaceae</taxon>
        <taxon>PACMAD clade</taxon>
        <taxon>Arundinoideae</taxon>
        <taxon>Arundineae</taxon>
        <taxon>Arundo</taxon>
    </lineage>
</organism>